<dbReference type="EMBL" id="BPLQ01004877">
    <property type="protein sequence ID" value="GIY11184.1"/>
    <property type="molecule type" value="Genomic_DNA"/>
</dbReference>
<organism evidence="1 2">
    <name type="scientific">Caerostris darwini</name>
    <dbReference type="NCBI Taxonomy" id="1538125"/>
    <lineage>
        <taxon>Eukaryota</taxon>
        <taxon>Metazoa</taxon>
        <taxon>Ecdysozoa</taxon>
        <taxon>Arthropoda</taxon>
        <taxon>Chelicerata</taxon>
        <taxon>Arachnida</taxon>
        <taxon>Araneae</taxon>
        <taxon>Araneomorphae</taxon>
        <taxon>Entelegynae</taxon>
        <taxon>Araneoidea</taxon>
        <taxon>Araneidae</taxon>
        <taxon>Caerostris</taxon>
    </lineage>
</organism>
<name>A0AAV4QSE0_9ARAC</name>
<reference evidence="1 2" key="1">
    <citation type="submission" date="2021-06" db="EMBL/GenBank/DDBJ databases">
        <title>Caerostris darwini draft genome.</title>
        <authorList>
            <person name="Kono N."/>
            <person name="Arakawa K."/>
        </authorList>
    </citation>
    <scope>NUCLEOTIDE SEQUENCE [LARGE SCALE GENOMIC DNA]</scope>
</reference>
<dbReference type="Proteomes" id="UP001054837">
    <property type="component" value="Unassembled WGS sequence"/>
</dbReference>
<sequence>MPAVTFRPRILTLACNIHPPNTQPWEAMVGVAECQAKEPETLSPRSLGRSPLSWDSKDSEYSFQTPAASSYFVVPFITDLITVERAASAERVTQLSIYYLMLTKTLSSRATRHDADREFYLNFFGLSLSSFLILTDLGATRAAISVSAVSLGHMQQPLINVRAMWLDRVCLEHISLRNRQTITLR</sequence>
<accession>A0AAV4QSE0</accession>
<gene>
    <name evidence="1" type="ORF">CDAR_5931</name>
</gene>
<evidence type="ECO:0000313" key="2">
    <source>
        <dbReference type="Proteomes" id="UP001054837"/>
    </source>
</evidence>
<comment type="caution">
    <text evidence="1">The sequence shown here is derived from an EMBL/GenBank/DDBJ whole genome shotgun (WGS) entry which is preliminary data.</text>
</comment>
<evidence type="ECO:0000313" key="1">
    <source>
        <dbReference type="EMBL" id="GIY11184.1"/>
    </source>
</evidence>
<protein>
    <submittedName>
        <fullName evidence="1">Uncharacterized protein</fullName>
    </submittedName>
</protein>
<keyword evidence="2" id="KW-1185">Reference proteome</keyword>
<proteinExistence type="predicted"/>
<dbReference type="AlphaFoldDB" id="A0AAV4QSE0"/>